<accession>A0A1M6R2G7</accession>
<gene>
    <name evidence="2" type="ORF">SAMN02745883_01663</name>
</gene>
<dbReference type="InterPro" id="IPR024301">
    <property type="entry name" value="Amidase_6"/>
</dbReference>
<organism evidence="2 3">
    <name type="scientific">Caminicella sporogenes DSM 14501</name>
    <dbReference type="NCBI Taxonomy" id="1121266"/>
    <lineage>
        <taxon>Bacteria</taxon>
        <taxon>Bacillati</taxon>
        <taxon>Bacillota</taxon>
        <taxon>Clostridia</taxon>
        <taxon>Peptostreptococcales</taxon>
        <taxon>Caminicellaceae</taxon>
        <taxon>Caminicella</taxon>
    </lineage>
</organism>
<evidence type="ECO:0000313" key="3">
    <source>
        <dbReference type="Proteomes" id="UP000184082"/>
    </source>
</evidence>
<reference evidence="2 3" key="1">
    <citation type="submission" date="2016-11" db="EMBL/GenBank/DDBJ databases">
        <authorList>
            <person name="Jaros S."/>
            <person name="Januszkiewicz K."/>
            <person name="Wedrychowicz H."/>
        </authorList>
    </citation>
    <scope>NUCLEOTIDE SEQUENCE [LARGE SCALE GENOMIC DNA]</scope>
    <source>
        <strain evidence="2 3">DSM 14501</strain>
    </source>
</reference>
<dbReference type="Pfam" id="PF12671">
    <property type="entry name" value="Amidase_6"/>
    <property type="match status" value="1"/>
</dbReference>
<evidence type="ECO:0000259" key="1">
    <source>
        <dbReference type="Pfam" id="PF12671"/>
    </source>
</evidence>
<dbReference type="EMBL" id="FRAJ01000013">
    <property type="protein sequence ID" value="SHK26537.1"/>
    <property type="molecule type" value="Genomic_DNA"/>
</dbReference>
<dbReference type="STRING" id="1121266.SAMN02745883_01663"/>
<evidence type="ECO:0000313" key="2">
    <source>
        <dbReference type="EMBL" id="SHK26537.1"/>
    </source>
</evidence>
<dbReference type="PANTHER" id="PTHR40032:SF1">
    <property type="entry name" value="EXPORTED PROTEIN"/>
    <property type="match status" value="1"/>
</dbReference>
<sequence>MTVLFAYDRLNAVSYARRWAFKRNPKFANFDKMGGDCTNFASQVLYAGRCPMNYSKYGWYYRSLNDRAPAWTSVNYLYKFLINNEGRGPVAKEVSLKDVQIGDLVQLDFDGDGFFNHTPIIVDIGFPKTLYNIFIAAHTIDRLDYRLSNYNFKKIRFLHILGYRK</sequence>
<dbReference type="PANTHER" id="PTHR40032">
    <property type="entry name" value="EXPORTED PROTEIN-RELATED"/>
    <property type="match status" value="1"/>
</dbReference>
<protein>
    <submittedName>
        <fullName evidence="2">Putative amidase domain-containing protein</fullName>
    </submittedName>
</protein>
<dbReference type="AlphaFoldDB" id="A0A1M6R2G7"/>
<dbReference type="Proteomes" id="UP000184082">
    <property type="component" value="Unassembled WGS sequence"/>
</dbReference>
<dbReference type="RefSeq" id="WP_072967490.1">
    <property type="nucleotide sequence ID" value="NZ_FRAJ01000013.1"/>
</dbReference>
<proteinExistence type="predicted"/>
<keyword evidence="3" id="KW-1185">Reference proteome</keyword>
<feature type="domain" description="Putative amidase" evidence="1">
    <location>
        <begin position="7"/>
        <end position="156"/>
    </location>
</feature>
<name>A0A1M6R2G7_9FIRM</name>